<dbReference type="SUPFAM" id="SSF53850">
    <property type="entry name" value="Periplasmic binding protein-like II"/>
    <property type="match status" value="1"/>
</dbReference>
<sequence length="318" mass="35057">MISSNAVFRLHSCRFGIMLDIRQMRYFVALAETLHFGRAAQRLHISQPPLSRQISALEKELGVSLLERHSRHATLTHAGRRFLDDARIVLASFDQACKNARLAQRGELGELSIGFMMHAAHTVLPSLARRYMARHPQVHLQLREVIPGTLADATLTGRFDAAIMFDPGPMRGLEAHTIHREHLCLALHADHPLASHALIRAADLKGEDLIATPAEVAPKLWEAISGYCRSGGFEPSVKLEVQLQQTIVSLVAEDLGVALVPQSMHKLGIANVLFRELDDAPMIEHVLVWQPGNLNPALRPFLAAAGIDQPKGHVPVNP</sequence>
<reference evidence="6 7" key="1">
    <citation type="submission" date="2017-06" db="EMBL/GenBank/DDBJ databases">
        <authorList>
            <person name="Kim H.J."/>
            <person name="Triplett B.A."/>
        </authorList>
    </citation>
    <scope>NUCLEOTIDE SEQUENCE [LARGE SCALE GENOMIC DNA]</scope>
    <source>
        <strain evidence="6 7">B29T1</strain>
    </source>
</reference>
<dbReference type="AlphaFoldDB" id="A0A212RWQ3"/>
<comment type="similarity">
    <text evidence="1">Belongs to the LysR transcriptional regulatory family.</text>
</comment>
<dbReference type="Pfam" id="PF00126">
    <property type="entry name" value="HTH_1"/>
    <property type="match status" value="1"/>
</dbReference>
<dbReference type="InterPro" id="IPR005119">
    <property type="entry name" value="LysR_subst-bd"/>
</dbReference>
<dbReference type="InterPro" id="IPR036390">
    <property type="entry name" value="WH_DNA-bd_sf"/>
</dbReference>
<protein>
    <submittedName>
        <fullName evidence="6">DNA-binding transcriptional regulator, LysR family</fullName>
    </submittedName>
</protein>
<dbReference type="InterPro" id="IPR036388">
    <property type="entry name" value="WH-like_DNA-bd_sf"/>
</dbReference>
<dbReference type="PROSITE" id="PS50931">
    <property type="entry name" value="HTH_LYSR"/>
    <property type="match status" value="1"/>
</dbReference>
<keyword evidence="7" id="KW-1185">Reference proteome</keyword>
<dbReference type="InterPro" id="IPR000847">
    <property type="entry name" value="LysR_HTH_N"/>
</dbReference>
<dbReference type="SUPFAM" id="SSF46785">
    <property type="entry name" value="Winged helix' DNA-binding domain"/>
    <property type="match status" value="1"/>
</dbReference>
<dbReference type="Pfam" id="PF03466">
    <property type="entry name" value="LysR_substrate"/>
    <property type="match status" value="1"/>
</dbReference>
<dbReference type="Gene3D" id="1.10.10.10">
    <property type="entry name" value="Winged helix-like DNA-binding domain superfamily/Winged helix DNA-binding domain"/>
    <property type="match status" value="1"/>
</dbReference>
<evidence type="ECO:0000313" key="7">
    <source>
        <dbReference type="Proteomes" id="UP000197065"/>
    </source>
</evidence>
<dbReference type="Proteomes" id="UP000197065">
    <property type="component" value="Unassembled WGS sequence"/>
</dbReference>
<dbReference type="FunFam" id="1.10.10.10:FF:000001">
    <property type="entry name" value="LysR family transcriptional regulator"/>
    <property type="match status" value="1"/>
</dbReference>
<keyword evidence="4" id="KW-0804">Transcription</keyword>
<name>A0A212RWQ3_9PROT</name>
<dbReference type="GO" id="GO:0003700">
    <property type="term" value="F:DNA-binding transcription factor activity"/>
    <property type="evidence" value="ECO:0007669"/>
    <property type="project" value="InterPro"/>
</dbReference>
<dbReference type="CDD" id="cd08414">
    <property type="entry name" value="PBP2_LTTR_aromatics_like"/>
    <property type="match status" value="1"/>
</dbReference>
<dbReference type="EMBL" id="FYEH01000016">
    <property type="protein sequence ID" value="SNB77187.1"/>
    <property type="molecule type" value="Genomic_DNA"/>
</dbReference>
<dbReference type="PRINTS" id="PR00039">
    <property type="entry name" value="HTHLYSR"/>
</dbReference>
<dbReference type="GO" id="GO:0032993">
    <property type="term" value="C:protein-DNA complex"/>
    <property type="evidence" value="ECO:0007669"/>
    <property type="project" value="TreeGrafter"/>
</dbReference>
<dbReference type="Gene3D" id="3.40.190.10">
    <property type="entry name" value="Periplasmic binding protein-like II"/>
    <property type="match status" value="2"/>
</dbReference>
<evidence type="ECO:0000256" key="1">
    <source>
        <dbReference type="ARBA" id="ARBA00009437"/>
    </source>
</evidence>
<evidence type="ECO:0000259" key="5">
    <source>
        <dbReference type="PROSITE" id="PS50931"/>
    </source>
</evidence>
<evidence type="ECO:0000313" key="6">
    <source>
        <dbReference type="EMBL" id="SNB77187.1"/>
    </source>
</evidence>
<dbReference type="GO" id="GO:0003677">
    <property type="term" value="F:DNA binding"/>
    <property type="evidence" value="ECO:0007669"/>
    <property type="project" value="UniProtKB-KW"/>
</dbReference>
<keyword evidence="2" id="KW-0805">Transcription regulation</keyword>
<keyword evidence="3 6" id="KW-0238">DNA-binding</keyword>
<feature type="domain" description="HTH lysR-type" evidence="5">
    <location>
        <begin position="19"/>
        <end position="76"/>
    </location>
</feature>
<organism evidence="6 7">
    <name type="scientific">Arboricoccus pini</name>
    <dbReference type="NCBI Taxonomy" id="1963835"/>
    <lineage>
        <taxon>Bacteria</taxon>
        <taxon>Pseudomonadati</taxon>
        <taxon>Pseudomonadota</taxon>
        <taxon>Alphaproteobacteria</taxon>
        <taxon>Geminicoccales</taxon>
        <taxon>Geminicoccaceae</taxon>
        <taxon>Arboricoccus</taxon>
    </lineage>
</organism>
<gene>
    <name evidence="6" type="ORF">SAMN07250955_11638</name>
</gene>
<accession>A0A212RWQ3</accession>
<evidence type="ECO:0000256" key="2">
    <source>
        <dbReference type="ARBA" id="ARBA00023015"/>
    </source>
</evidence>
<proteinExistence type="inferred from homology"/>
<evidence type="ECO:0000256" key="3">
    <source>
        <dbReference type="ARBA" id="ARBA00023125"/>
    </source>
</evidence>
<dbReference type="PANTHER" id="PTHR30346">
    <property type="entry name" value="TRANSCRIPTIONAL DUAL REGULATOR HCAR-RELATED"/>
    <property type="match status" value="1"/>
</dbReference>
<dbReference type="PANTHER" id="PTHR30346:SF28">
    <property type="entry name" value="HTH-TYPE TRANSCRIPTIONAL REGULATOR CYNR"/>
    <property type="match status" value="1"/>
</dbReference>
<evidence type="ECO:0000256" key="4">
    <source>
        <dbReference type="ARBA" id="ARBA00023163"/>
    </source>
</evidence>